<dbReference type="Proteomes" id="UP000188388">
    <property type="component" value="Unassembled WGS sequence"/>
</dbReference>
<dbReference type="STRING" id="1631249.BQ8794_30338"/>
<protein>
    <submittedName>
        <fullName evidence="2">Uncharacterized protein</fullName>
    </submittedName>
</protein>
<proteinExistence type="predicted"/>
<organism evidence="2 3">
    <name type="scientific">Mesorhizobium prunaredense</name>
    <dbReference type="NCBI Taxonomy" id="1631249"/>
    <lineage>
        <taxon>Bacteria</taxon>
        <taxon>Pseudomonadati</taxon>
        <taxon>Pseudomonadota</taxon>
        <taxon>Alphaproteobacteria</taxon>
        <taxon>Hyphomicrobiales</taxon>
        <taxon>Phyllobacteriaceae</taxon>
        <taxon>Mesorhizobium</taxon>
    </lineage>
</organism>
<evidence type="ECO:0000313" key="2">
    <source>
        <dbReference type="EMBL" id="SIT56889.1"/>
    </source>
</evidence>
<dbReference type="AlphaFoldDB" id="A0A1R3VAI2"/>
<gene>
    <name evidence="2" type="ORF">BQ8794_30338</name>
</gene>
<keyword evidence="3" id="KW-1185">Reference proteome</keyword>
<reference evidence="3" key="1">
    <citation type="submission" date="2017-01" db="EMBL/GenBank/DDBJ databases">
        <authorList>
            <person name="Brunel B."/>
        </authorList>
    </citation>
    <scope>NUCLEOTIDE SEQUENCE [LARGE SCALE GENOMIC DNA]</scope>
</reference>
<feature type="compositionally biased region" description="Low complexity" evidence="1">
    <location>
        <begin position="81"/>
        <end position="100"/>
    </location>
</feature>
<evidence type="ECO:0000256" key="1">
    <source>
        <dbReference type="SAM" id="MobiDB-lite"/>
    </source>
</evidence>
<dbReference type="RefSeq" id="WP_143744613.1">
    <property type="nucleotide sequence ID" value="NZ_FTPD01000023.1"/>
</dbReference>
<sequence>MSFNRVADPTQLSMLATVVDEYCHQAGIAVGDPARERIGRHIIELFRSGMDKPDELLLALDHHYDEWLGEGGLPSSRAEQAASLASDAAPSPADHPSMSPLRFPQRKTLKKRGF</sequence>
<dbReference type="EMBL" id="FTPD01000023">
    <property type="protein sequence ID" value="SIT56889.1"/>
    <property type="molecule type" value="Genomic_DNA"/>
</dbReference>
<evidence type="ECO:0000313" key="3">
    <source>
        <dbReference type="Proteomes" id="UP000188388"/>
    </source>
</evidence>
<accession>A0A1R3VAI2</accession>
<feature type="region of interest" description="Disordered" evidence="1">
    <location>
        <begin position="71"/>
        <end position="114"/>
    </location>
</feature>
<feature type="compositionally biased region" description="Basic residues" evidence="1">
    <location>
        <begin position="104"/>
        <end position="114"/>
    </location>
</feature>
<name>A0A1R3VAI2_9HYPH</name>